<evidence type="ECO:0000256" key="2">
    <source>
        <dbReference type="ARBA" id="ARBA00022723"/>
    </source>
</evidence>
<dbReference type="Pfam" id="PF13419">
    <property type="entry name" value="HAD_2"/>
    <property type="match status" value="1"/>
</dbReference>
<evidence type="ECO:0000313" key="5">
    <source>
        <dbReference type="EMBL" id="TNP12974.1"/>
    </source>
</evidence>
<dbReference type="InterPro" id="IPR036412">
    <property type="entry name" value="HAD-like_sf"/>
</dbReference>
<dbReference type="SUPFAM" id="SSF56784">
    <property type="entry name" value="HAD-like"/>
    <property type="match status" value="1"/>
</dbReference>
<evidence type="ECO:0000256" key="4">
    <source>
        <dbReference type="ARBA" id="ARBA00022842"/>
    </source>
</evidence>
<dbReference type="GO" id="GO:0044281">
    <property type="term" value="P:small molecule metabolic process"/>
    <property type="evidence" value="ECO:0007669"/>
    <property type="project" value="UniProtKB-ARBA"/>
</dbReference>
<dbReference type="GO" id="GO:0046872">
    <property type="term" value="F:metal ion binding"/>
    <property type="evidence" value="ECO:0007669"/>
    <property type="project" value="UniProtKB-KW"/>
</dbReference>
<evidence type="ECO:0000256" key="1">
    <source>
        <dbReference type="ARBA" id="ARBA00001946"/>
    </source>
</evidence>
<dbReference type="InterPro" id="IPR006439">
    <property type="entry name" value="HAD-SF_hydro_IA"/>
</dbReference>
<dbReference type="Gene3D" id="3.40.50.1000">
    <property type="entry name" value="HAD superfamily/HAD-like"/>
    <property type="match status" value="1"/>
</dbReference>
<name>A0A5C5A1N7_9BACI</name>
<dbReference type="Gene3D" id="1.10.150.520">
    <property type="match status" value="1"/>
</dbReference>
<comment type="caution">
    <text evidence="5">The sequence shown here is derived from an EMBL/GenBank/DDBJ whole genome shotgun (WGS) entry which is preliminary data.</text>
</comment>
<keyword evidence="2" id="KW-0479">Metal-binding</keyword>
<keyword evidence="3 5" id="KW-0378">Hydrolase</keyword>
<dbReference type="PRINTS" id="PR00413">
    <property type="entry name" value="HADHALOGNASE"/>
</dbReference>
<dbReference type="GeneID" id="99618892"/>
<gene>
    <name evidence="5" type="ORF">FHY71_18675</name>
</gene>
<dbReference type="InterPro" id="IPR041492">
    <property type="entry name" value="HAD_2"/>
</dbReference>
<dbReference type="InterPro" id="IPR051400">
    <property type="entry name" value="HAD-like_hydrolase"/>
</dbReference>
<organism evidence="5 6">
    <name type="scientific">Bacillus tropicus</name>
    <dbReference type="NCBI Taxonomy" id="2026188"/>
    <lineage>
        <taxon>Bacteria</taxon>
        <taxon>Bacillati</taxon>
        <taxon>Bacillota</taxon>
        <taxon>Bacilli</taxon>
        <taxon>Bacillales</taxon>
        <taxon>Bacillaceae</taxon>
        <taxon>Bacillus</taxon>
        <taxon>Bacillus cereus group</taxon>
    </lineage>
</organism>
<dbReference type="EMBL" id="VEPV01000007">
    <property type="protein sequence ID" value="TNP12974.1"/>
    <property type="molecule type" value="Genomic_DNA"/>
</dbReference>
<dbReference type="SFLD" id="SFLDG01135">
    <property type="entry name" value="C1.5.6:_HAD__Beta-PGM__Phospha"/>
    <property type="match status" value="1"/>
</dbReference>
<dbReference type="PANTHER" id="PTHR46470:SF2">
    <property type="entry name" value="GLYCERALDEHYDE 3-PHOSPHATE PHOSPHATASE"/>
    <property type="match status" value="1"/>
</dbReference>
<dbReference type="Proteomes" id="UP000312495">
    <property type="component" value="Unassembled WGS sequence"/>
</dbReference>
<dbReference type="PANTHER" id="PTHR46470">
    <property type="entry name" value="N-ACYLNEURAMINATE-9-PHOSPHATASE"/>
    <property type="match status" value="1"/>
</dbReference>
<evidence type="ECO:0000313" key="6">
    <source>
        <dbReference type="Proteomes" id="UP000312495"/>
    </source>
</evidence>
<dbReference type="SFLD" id="SFLDS00003">
    <property type="entry name" value="Haloacid_Dehalogenase"/>
    <property type="match status" value="1"/>
</dbReference>
<sequence>MIKAVIFDLDGTLLDRDSSLKLFIKEQYKRHINKLKHIPEEQYVSRFIELDNKGYVWKDKVYQQLLQEHSISDLTWEQLLEDYINNFQHHCIPFSNMEHVLKELKDKGILLGMITNGFTEFQLLNIQALGIEKYMDTILVSEQEGIKKPQAEIFMRALERLGVTPEESVYIGDHPENDVIGARNVGMNAIWKKDAFWENPFTDEYIIDDLKELLLLIDTIKKNKYLSIKLTTITKRRKFYEFSRRKVSIYSNFSI</sequence>
<dbReference type="AlphaFoldDB" id="A0A5C5A1N7"/>
<proteinExistence type="predicted"/>
<dbReference type="SMR" id="A0A5C5A1N7"/>
<dbReference type="NCBIfam" id="TIGR01509">
    <property type="entry name" value="HAD-SF-IA-v3"/>
    <property type="match status" value="1"/>
</dbReference>
<dbReference type="SFLD" id="SFLDG01129">
    <property type="entry name" value="C1.5:_HAD__Beta-PGM__Phosphata"/>
    <property type="match status" value="1"/>
</dbReference>
<protein>
    <submittedName>
        <fullName evidence="5">HAD family hydrolase</fullName>
    </submittedName>
</protein>
<dbReference type="NCBIfam" id="TIGR01549">
    <property type="entry name" value="HAD-SF-IA-v1"/>
    <property type="match status" value="1"/>
</dbReference>
<dbReference type="GO" id="GO:0016791">
    <property type="term" value="F:phosphatase activity"/>
    <property type="evidence" value="ECO:0007669"/>
    <property type="project" value="TreeGrafter"/>
</dbReference>
<accession>A0A5C5A1N7</accession>
<comment type="cofactor">
    <cofactor evidence="1">
        <name>Mg(2+)</name>
        <dbReference type="ChEBI" id="CHEBI:18420"/>
    </cofactor>
</comment>
<reference evidence="5 6" key="1">
    <citation type="submission" date="2019-06" db="EMBL/GenBank/DDBJ databases">
        <title>Biocontrol Bacillus strains from Vietnam.</title>
        <authorList>
            <person name="Borriss R."/>
            <person name="Lasch P."/>
            <person name="Thanh Tam L.T."/>
            <person name="Luong P.T."/>
            <person name="Phuong Thao L.T."/>
            <person name="Kim Chung L.T."/>
        </authorList>
    </citation>
    <scope>NUCLEOTIDE SEQUENCE [LARGE SCALE GENOMIC DNA]</scope>
    <source>
        <strain evidence="5 6">SN1</strain>
    </source>
</reference>
<dbReference type="RefSeq" id="WP_000588496.1">
    <property type="nucleotide sequence ID" value="NZ_JARMPS010000077.1"/>
</dbReference>
<keyword evidence="4" id="KW-0460">Magnesium</keyword>
<dbReference type="InterPro" id="IPR023214">
    <property type="entry name" value="HAD_sf"/>
</dbReference>
<evidence type="ECO:0000256" key="3">
    <source>
        <dbReference type="ARBA" id="ARBA00022801"/>
    </source>
</evidence>